<dbReference type="SUPFAM" id="SSF64438">
    <property type="entry name" value="CNF1/YfiH-like putative cysteine hydrolases"/>
    <property type="match status" value="1"/>
</dbReference>
<evidence type="ECO:0000256" key="3">
    <source>
        <dbReference type="ARBA" id="ARBA00022679"/>
    </source>
</evidence>
<sequence>MKNLLCVFKNLFNTEFIFPPIFKDISVFGVFSQKLPYPFNFNSLNALNSFKIFFPKQIHSTQIIKLEENLFSNTSLSLFEIEGDAVYTFDKNIFLGIRTADCVPILITSKNADFVASVHAGWRGSVNKILFKFLQKIIDLGIKSENILIAMGPHIKVCCYEVGDEVIEMIRKNFENPERFIFFKNKKIFLDLENLNYYQALECLIPKSNIWISKDCTYCLKDKYWSQRYHREKRSFQIALIGILK</sequence>
<evidence type="ECO:0000256" key="10">
    <source>
        <dbReference type="RuleBase" id="RU361274"/>
    </source>
</evidence>
<dbReference type="HOGENOM" id="CLU_065784_2_0_0"/>
<comment type="catalytic activity">
    <reaction evidence="7">
        <text>adenosine + H2O + H(+) = inosine + NH4(+)</text>
        <dbReference type="Rhea" id="RHEA:24408"/>
        <dbReference type="ChEBI" id="CHEBI:15377"/>
        <dbReference type="ChEBI" id="CHEBI:15378"/>
        <dbReference type="ChEBI" id="CHEBI:16335"/>
        <dbReference type="ChEBI" id="CHEBI:17596"/>
        <dbReference type="ChEBI" id="CHEBI:28938"/>
        <dbReference type="EC" id="3.5.4.4"/>
    </reaction>
    <physiologicalReaction direction="left-to-right" evidence="7">
        <dbReference type="Rhea" id="RHEA:24409"/>
    </physiologicalReaction>
</comment>
<evidence type="ECO:0000313" key="12">
    <source>
        <dbReference type="Proteomes" id="UP000006583"/>
    </source>
</evidence>
<dbReference type="PANTHER" id="PTHR30616:SF2">
    <property type="entry name" value="PURINE NUCLEOSIDE PHOSPHORYLASE LACC1"/>
    <property type="match status" value="1"/>
</dbReference>
<dbReference type="CDD" id="cd16833">
    <property type="entry name" value="YfiH"/>
    <property type="match status" value="1"/>
</dbReference>
<keyword evidence="4" id="KW-0479">Metal-binding</keyword>
<proteinExistence type="inferred from homology"/>
<comment type="catalytic activity">
    <reaction evidence="9">
        <text>S-methyl-5'-thioadenosine + phosphate = 5-(methylsulfanyl)-alpha-D-ribose 1-phosphate + adenine</text>
        <dbReference type="Rhea" id="RHEA:11852"/>
        <dbReference type="ChEBI" id="CHEBI:16708"/>
        <dbReference type="ChEBI" id="CHEBI:17509"/>
        <dbReference type="ChEBI" id="CHEBI:43474"/>
        <dbReference type="ChEBI" id="CHEBI:58533"/>
        <dbReference type="EC" id="2.4.2.28"/>
    </reaction>
    <physiologicalReaction direction="left-to-right" evidence="9">
        <dbReference type="Rhea" id="RHEA:11853"/>
    </physiologicalReaction>
</comment>
<accession>F8C682</accession>
<dbReference type="InterPro" id="IPR038371">
    <property type="entry name" value="Cu_polyphenol_OxRdtase_sf"/>
</dbReference>
<keyword evidence="6" id="KW-0862">Zinc</keyword>
<keyword evidence="5" id="KW-0378">Hydrolase</keyword>
<protein>
    <recommendedName>
        <fullName evidence="10">Purine nucleoside phosphorylase</fullName>
    </recommendedName>
</protein>
<dbReference type="GO" id="GO:0017061">
    <property type="term" value="F:S-methyl-5-thioadenosine phosphorylase activity"/>
    <property type="evidence" value="ECO:0007669"/>
    <property type="project" value="UniProtKB-EC"/>
</dbReference>
<evidence type="ECO:0000256" key="9">
    <source>
        <dbReference type="ARBA" id="ARBA00049893"/>
    </source>
</evidence>
<evidence type="ECO:0000256" key="5">
    <source>
        <dbReference type="ARBA" id="ARBA00022801"/>
    </source>
</evidence>
<evidence type="ECO:0000256" key="1">
    <source>
        <dbReference type="ARBA" id="ARBA00000553"/>
    </source>
</evidence>
<dbReference type="Proteomes" id="UP000006583">
    <property type="component" value="Chromosome"/>
</dbReference>
<evidence type="ECO:0000313" key="11">
    <source>
        <dbReference type="EMBL" id="AEH23236.1"/>
    </source>
</evidence>
<organism evidence="11 12">
    <name type="scientific">Thermodesulfobacterium geofontis (strain OPF15)</name>
    <dbReference type="NCBI Taxonomy" id="795359"/>
    <lineage>
        <taxon>Bacteria</taxon>
        <taxon>Pseudomonadati</taxon>
        <taxon>Thermodesulfobacteriota</taxon>
        <taxon>Thermodesulfobacteria</taxon>
        <taxon>Thermodesulfobacteriales</taxon>
        <taxon>Thermodesulfobacteriaceae</taxon>
        <taxon>Thermodesulfobacterium</taxon>
    </lineage>
</organism>
<comment type="similarity">
    <text evidence="2 10">Belongs to the purine nucleoside phosphorylase YfiH/LACC1 family.</text>
</comment>
<dbReference type="RefSeq" id="WP_013909934.1">
    <property type="nucleotide sequence ID" value="NC_015682.1"/>
</dbReference>
<dbReference type="Pfam" id="PF02578">
    <property type="entry name" value="Cu-oxidase_4"/>
    <property type="match status" value="1"/>
</dbReference>
<dbReference type="InterPro" id="IPR011324">
    <property type="entry name" value="Cytotoxic_necrot_fac-like_cat"/>
</dbReference>
<reference evidence="11 12" key="1">
    <citation type="journal article" date="2013" name="Genome Announc.">
        <title>Complete genome sequence of the hyperthermophilic sulfate-reducing bacterium Thermodesulfobacterium geofontis OPF15T.</title>
        <authorList>
            <person name="Elkins J.G."/>
            <person name="Hamilton-Brehm S.D."/>
            <person name="Lucas S."/>
            <person name="Han J."/>
            <person name="Lapidus A."/>
            <person name="Cheng J.F."/>
            <person name="Goodwin L.A."/>
            <person name="Pitluck S."/>
            <person name="Peters L."/>
            <person name="Mikhailova N."/>
            <person name="Davenport K.W."/>
            <person name="Detter J.C."/>
            <person name="Han C.S."/>
            <person name="Tapia R."/>
            <person name="Land M.L."/>
            <person name="Hauser L."/>
            <person name="Kyrpides N.C."/>
            <person name="Ivanova N.N."/>
            <person name="Pagani I."/>
            <person name="Bruce D."/>
            <person name="Woyke T."/>
            <person name="Cottingham R.W."/>
        </authorList>
    </citation>
    <scope>NUCLEOTIDE SEQUENCE [LARGE SCALE GENOMIC DNA]</scope>
    <source>
        <strain evidence="11 12">OPF15</strain>
    </source>
</reference>
<comment type="catalytic activity">
    <reaction evidence="8">
        <text>adenosine + phosphate = alpha-D-ribose 1-phosphate + adenine</text>
        <dbReference type="Rhea" id="RHEA:27642"/>
        <dbReference type="ChEBI" id="CHEBI:16335"/>
        <dbReference type="ChEBI" id="CHEBI:16708"/>
        <dbReference type="ChEBI" id="CHEBI:43474"/>
        <dbReference type="ChEBI" id="CHEBI:57720"/>
        <dbReference type="EC" id="2.4.2.1"/>
    </reaction>
    <physiologicalReaction direction="left-to-right" evidence="8">
        <dbReference type="Rhea" id="RHEA:27643"/>
    </physiologicalReaction>
</comment>
<dbReference type="AlphaFoldDB" id="F8C682"/>
<gene>
    <name evidence="11" type="ordered locus">TOPB45_1148</name>
</gene>
<keyword evidence="3" id="KW-0808">Transferase</keyword>
<dbReference type="PATRIC" id="fig|795359.3.peg.1162"/>
<dbReference type="PANTHER" id="PTHR30616">
    <property type="entry name" value="UNCHARACTERIZED PROTEIN YFIH"/>
    <property type="match status" value="1"/>
</dbReference>
<dbReference type="STRING" id="795359.TOPB45_1148"/>
<dbReference type="OrthoDB" id="4279at2"/>
<dbReference type="KEGG" id="top:TOPB45_1148"/>
<dbReference type="InterPro" id="IPR003730">
    <property type="entry name" value="Cu_polyphenol_OxRdtase"/>
</dbReference>
<dbReference type="NCBIfam" id="TIGR00726">
    <property type="entry name" value="peptidoglycan editing factor PgeF"/>
    <property type="match status" value="1"/>
</dbReference>
<name>F8C682_THEGP</name>
<dbReference type="Gene3D" id="3.60.140.10">
    <property type="entry name" value="CNF1/YfiH-like putative cysteine hydrolases"/>
    <property type="match status" value="1"/>
</dbReference>
<evidence type="ECO:0000256" key="6">
    <source>
        <dbReference type="ARBA" id="ARBA00022833"/>
    </source>
</evidence>
<evidence type="ECO:0000256" key="7">
    <source>
        <dbReference type="ARBA" id="ARBA00047989"/>
    </source>
</evidence>
<comment type="catalytic activity">
    <reaction evidence="1">
        <text>inosine + phosphate = alpha-D-ribose 1-phosphate + hypoxanthine</text>
        <dbReference type="Rhea" id="RHEA:27646"/>
        <dbReference type="ChEBI" id="CHEBI:17368"/>
        <dbReference type="ChEBI" id="CHEBI:17596"/>
        <dbReference type="ChEBI" id="CHEBI:43474"/>
        <dbReference type="ChEBI" id="CHEBI:57720"/>
        <dbReference type="EC" id="2.4.2.1"/>
    </reaction>
    <physiologicalReaction direction="left-to-right" evidence="1">
        <dbReference type="Rhea" id="RHEA:27647"/>
    </physiologicalReaction>
</comment>
<evidence type="ECO:0000256" key="8">
    <source>
        <dbReference type="ARBA" id="ARBA00048968"/>
    </source>
</evidence>
<evidence type="ECO:0000256" key="2">
    <source>
        <dbReference type="ARBA" id="ARBA00007353"/>
    </source>
</evidence>
<dbReference type="GO" id="GO:0016787">
    <property type="term" value="F:hydrolase activity"/>
    <property type="evidence" value="ECO:0007669"/>
    <property type="project" value="UniProtKB-KW"/>
</dbReference>
<dbReference type="eggNOG" id="COG1496">
    <property type="taxonomic scope" value="Bacteria"/>
</dbReference>
<dbReference type="EMBL" id="CP002829">
    <property type="protein sequence ID" value="AEH23236.1"/>
    <property type="molecule type" value="Genomic_DNA"/>
</dbReference>
<evidence type="ECO:0000256" key="4">
    <source>
        <dbReference type="ARBA" id="ARBA00022723"/>
    </source>
</evidence>
<keyword evidence="12" id="KW-1185">Reference proteome</keyword>
<dbReference type="GO" id="GO:0005507">
    <property type="term" value="F:copper ion binding"/>
    <property type="evidence" value="ECO:0007669"/>
    <property type="project" value="TreeGrafter"/>
</dbReference>